<dbReference type="PANTHER" id="PTHR43133">
    <property type="entry name" value="RNA POLYMERASE ECF-TYPE SIGMA FACTO"/>
    <property type="match status" value="1"/>
</dbReference>
<name>Q024K0_SOLUE</name>
<evidence type="ECO:0000256" key="1">
    <source>
        <dbReference type="ARBA" id="ARBA00010641"/>
    </source>
</evidence>
<dbReference type="InterPro" id="IPR013325">
    <property type="entry name" value="RNA_pol_sigma_r2"/>
</dbReference>
<dbReference type="GO" id="GO:0006352">
    <property type="term" value="P:DNA-templated transcription initiation"/>
    <property type="evidence" value="ECO:0007669"/>
    <property type="project" value="InterPro"/>
</dbReference>
<keyword evidence="4" id="KW-0238">DNA-binding</keyword>
<comment type="similarity">
    <text evidence="1">Belongs to the sigma-70 factor family. ECF subfamily.</text>
</comment>
<organism evidence="6">
    <name type="scientific">Solibacter usitatus (strain Ellin6076)</name>
    <dbReference type="NCBI Taxonomy" id="234267"/>
    <lineage>
        <taxon>Bacteria</taxon>
        <taxon>Pseudomonadati</taxon>
        <taxon>Acidobacteriota</taxon>
        <taxon>Terriglobia</taxon>
        <taxon>Bryobacterales</taxon>
        <taxon>Solibacteraceae</taxon>
        <taxon>Candidatus Solibacter</taxon>
    </lineage>
</organism>
<gene>
    <name evidence="6" type="ordered locus">Acid_2587</name>
</gene>
<dbReference type="InterPro" id="IPR013324">
    <property type="entry name" value="RNA_pol_sigma_r3/r4-like"/>
</dbReference>
<dbReference type="SUPFAM" id="SSF88946">
    <property type="entry name" value="Sigma2 domain of RNA polymerase sigma factors"/>
    <property type="match status" value="1"/>
</dbReference>
<accession>Q024K0</accession>
<evidence type="ECO:0000256" key="4">
    <source>
        <dbReference type="ARBA" id="ARBA00023125"/>
    </source>
</evidence>
<dbReference type="HOGENOM" id="CLU_1420612_0_0_0"/>
<dbReference type="SUPFAM" id="SSF88659">
    <property type="entry name" value="Sigma3 and sigma4 domains of RNA polymerase sigma factors"/>
    <property type="match status" value="1"/>
</dbReference>
<dbReference type="CDD" id="cd06171">
    <property type="entry name" value="Sigma70_r4"/>
    <property type="match status" value="1"/>
</dbReference>
<dbReference type="GO" id="GO:0016987">
    <property type="term" value="F:sigma factor activity"/>
    <property type="evidence" value="ECO:0007669"/>
    <property type="project" value="UniProtKB-KW"/>
</dbReference>
<proteinExistence type="inferred from homology"/>
<dbReference type="Gene3D" id="1.10.1740.10">
    <property type="match status" value="1"/>
</dbReference>
<evidence type="ECO:0000313" key="6">
    <source>
        <dbReference type="EMBL" id="ABJ83576.1"/>
    </source>
</evidence>
<dbReference type="PANTHER" id="PTHR43133:SF8">
    <property type="entry name" value="RNA POLYMERASE SIGMA FACTOR HI_1459-RELATED"/>
    <property type="match status" value="1"/>
</dbReference>
<keyword evidence="3" id="KW-0731">Sigma factor</keyword>
<dbReference type="eggNOG" id="COG1595">
    <property type="taxonomic scope" value="Bacteria"/>
</dbReference>
<dbReference type="NCBIfam" id="TIGR02937">
    <property type="entry name" value="sigma70-ECF"/>
    <property type="match status" value="1"/>
</dbReference>
<dbReference type="KEGG" id="sus:Acid_2587"/>
<dbReference type="EMBL" id="CP000473">
    <property type="protein sequence ID" value="ABJ83576.1"/>
    <property type="molecule type" value="Genomic_DNA"/>
</dbReference>
<keyword evidence="2" id="KW-0805">Transcription regulation</keyword>
<dbReference type="GO" id="GO:0003677">
    <property type="term" value="F:DNA binding"/>
    <property type="evidence" value="ECO:0007669"/>
    <property type="project" value="UniProtKB-KW"/>
</dbReference>
<dbReference type="InterPro" id="IPR039425">
    <property type="entry name" value="RNA_pol_sigma-70-like"/>
</dbReference>
<dbReference type="InParanoid" id="Q024K0"/>
<dbReference type="STRING" id="234267.Acid_2587"/>
<protein>
    <submittedName>
        <fullName evidence="6">RNA polymerase, sigma-24 subunit, ECF subfamily</fullName>
    </submittedName>
</protein>
<evidence type="ECO:0000256" key="2">
    <source>
        <dbReference type="ARBA" id="ARBA00023015"/>
    </source>
</evidence>
<keyword evidence="5" id="KW-0804">Transcription</keyword>
<reference evidence="6" key="1">
    <citation type="submission" date="2006-10" db="EMBL/GenBank/DDBJ databases">
        <title>Complete sequence of Solibacter usitatus Ellin6076.</title>
        <authorList>
            <consortium name="US DOE Joint Genome Institute"/>
            <person name="Copeland A."/>
            <person name="Lucas S."/>
            <person name="Lapidus A."/>
            <person name="Barry K."/>
            <person name="Detter J.C."/>
            <person name="Glavina del Rio T."/>
            <person name="Hammon N."/>
            <person name="Israni S."/>
            <person name="Dalin E."/>
            <person name="Tice H."/>
            <person name="Pitluck S."/>
            <person name="Thompson L.S."/>
            <person name="Brettin T."/>
            <person name="Bruce D."/>
            <person name="Han C."/>
            <person name="Tapia R."/>
            <person name="Gilna P."/>
            <person name="Schmutz J."/>
            <person name="Larimer F."/>
            <person name="Land M."/>
            <person name="Hauser L."/>
            <person name="Kyrpides N."/>
            <person name="Mikhailova N."/>
            <person name="Janssen P.H."/>
            <person name="Kuske C.R."/>
            <person name="Richardson P."/>
        </authorList>
    </citation>
    <scope>NUCLEOTIDE SEQUENCE</scope>
    <source>
        <strain evidence="6">Ellin6076</strain>
    </source>
</reference>
<dbReference type="InterPro" id="IPR014284">
    <property type="entry name" value="RNA_pol_sigma-70_dom"/>
</dbReference>
<evidence type="ECO:0000256" key="5">
    <source>
        <dbReference type="ARBA" id="ARBA00023163"/>
    </source>
</evidence>
<evidence type="ECO:0000256" key="3">
    <source>
        <dbReference type="ARBA" id="ARBA00023082"/>
    </source>
</evidence>
<sequence>MQRQSFDADYVQRLINSDSDTEHAFVAYFAELLSIKLRSRLRSPDLIQDVTQETFLRVLRTLRQSGIDSPEALGSFVNSVCNNVLFELYRTQTRNGDPLEDRASGDAAADTTIVEEEERTQVRSVLSELPEKDRKLLRWIFFEEKDKGEVCRVLQVDREYLRVLVHRAKQRFRTDYLRRVATKTGRVTPMS</sequence>
<dbReference type="Gene3D" id="1.10.10.10">
    <property type="entry name" value="Winged helix-like DNA-binding domain superfamily/Winged helix DNA-binding domain"/>
    <property type="match status" value="1"/>
</dbReference>
<dbReference type="InterPro" id="IPR036388">
    <property type="entry name" value="WH-like_DNA-bd_sf"/>
</dbReference>
<dbReference type="AlphaFoldDB" id="Q024K0"/>